<accession>A0A150JCJ5</accession>
<reference evidence="1 3" key="1">
    <citation type="journal article" date="2016" name="ISME J.">
        <title>Chasing the elusive Euryarchaeota class WSA2: genomes reveal a uniquely fastidious methyl-reducing methanogen.</title>
        <authorList>
            <person name="Nobu M.K."/>
            <person name="Narihiro T."/>
            <person name="Kuroda K."/>
            <person name="Mei R."/>
            <person name="Liu W.T."/>
        </authorList>
    </citation>
    <scope>NUCLEOTIDE SEQUENCE [LARGE SCALE GENOMIC DNA]</scope>
    <source>
        <strain evidence="1">ADurb1013_Bin02101</strain>
        <strain evidence="2">ADurb1213_Bin02801</strain>
    </source>
</reference>
<sequence length="137" mass="15449">MGCISEAICKDCGTRYEVRMGGGFIVHDLHCDKCGELRCVSFHELGEIHLKFIKGIKIPYCVATGASDKYIQDNYPGEPINEDEYNRLVEEFAGKCKCGGNYTFKAPVRCPNCRSTNLNMILLNLSYMIESELNYSK</sequence>
<organism evidence="1 3">
    <name type="scientific">Candidatus Methanofastidiosum methylothiophilum</name>
    <dbReference type="NCBI Taxonomy" id="1705564"/>
    <lineage>
        <taxon>Archaea</taxon>
        <taxon>Methanobacteriati</taxon>
        <taxon>Methanobacteriota</taxon>
        <taxon>Stenosarchaea group</taxon>
        <taxon>Candidatus Methanofastidiosia</taxon>
        <taxon>Candidatus Methanofastidiosales</taxon>
        <taxon>Candidatus Methanofastidiosaceae</taxon>
        <taxon>Candidatus Methanofastidiosum</taxon>
    </lineage>
</organism>
<comment type="caution">
    <text evidence="1">The sequence shown here is derived from an EMBL/GenBank/DDBJ whole genome shotgun (WGS) entry which is preliminary data.</text>
</comment>
<dbReference type="AlphaFoldDB" id="A0A150JHA1"/>
<dbReference type="EMBL" id="LNJE01000003">
    <property type="protein sequence ID" value="KYC58326.1"/>
    <property type="molecule type" value="Genomic_DNA"/>
</dbReference>
<evidence type="ECO:0000313" key="2">
    <source>
        <dbReference type="EMBL" id="KYC58326.1"/>
    </source>
</evidence>
<accession>A0A150JM71</accession>
<evidence type="ECO:0000313" key="3">
    <source>
        <dbReference type="Proteomes" id="UP000092420"/>
    </source>
</evidence>
<accession>A0A150JHA1</accession>
<protein>
    <submittedName>
        <fullName evidence="1">Uncharacterized protein</fullName>
    </submittedName>
</protein>
<dbReference type="Proteomes" id="UP000092420">
    <property type="component" value="Unassembled WGS sequence"/>
</dbReference>
<proteinExistence type="predicted"/>
<evidence type="ECO:0000313" key="1">
    <source>
        <dbReference type="EMBL" id="KYC54972.1"/>
    </source>
</evidence>
<name>A0A150JHA1_9EURY</name>
<gene>
    <name evidence="1" type="ORF">AN188_00600</name>
    <name evidence="2" type="ORF">APG09_00346</name>
</gene>
<dbReference type="EMBL" id="LNJB01000005">
    <property type="protein sequence ID" value="KYC54972.1"/>
    <property type="molecule type" value="Genomic_DNA"/>
</dbReference>